<keyword evidence="4" id="KW-0028">Amino-acid biosynthesis</keyword>
<feature type="binding site" evidence="4">
    <location>
        <position position="110"/>
    </location>
    <ligand>
        <name>5-phospho-alpha-D-ribose 1-diphosphate</name>
        <dbReference type="ChEBI" id="CHEBI:58017"/>
    </ligand>
</feature>
<dbReference type="Proteomes" id="UP001449795">
    <property type="component" value="Chromosome"/>
</dbReference>
<dbReference type="NCBIfam" id="TIGR01245">
    <property type="entry name" value="trpD"/>
    <property type="match status" value="1"/>
</dbReference>
<keyword evidence="4" id="KW-0460">Magnesium</keyword>
<feature type="binding site" evidence="4">
    <location>
        <position position="266"/>
    </location>
    <ligand>
        <name>Mg(2+)</name>
        <dbReference type="ChEBI" id="CHEBI:18420"/>
        <label>1</label>
    </ligand>
</feature>
<keyword evidence="2 4" id="KW-0808">Transferase</keyword>
<comment type="function">
    <text evidence="4">Catalyzes the transfer of the phosphoribosyl group of 5-phosphorylribose-1-pyrophosphate (PRPP) to anthranilate to yield N-(5'-phosphoribosyl)-anthranilate (PRA).</text>
</comment>
<dbReference type="EC" id="2.4.2.18" evidence="4"/>
<feature type="region of interest" description="Disordered" evidence="5">
    <location>
        <begin position="1"/>
        <end position="27"/>
    </location>
</feature>
<organism evidence="8 9">
    <name type="scientific">Nguyenibacter vanlangensis</name>
    <dbReference type="NCBI Taxonomy" id="1216886"/>
    <lineage>
        <taxon>Bacteria</taxon>
        <taxon>Pseudomonadati</taxon>
        <taxon>Pseudomonadota</taxon>
        <taxon>Alphaproteobacteria</taxon>
        <taxon>Acetobacterales</taxon>
        <taxon>Acetobacteraceae</taxon>
        <taxon>Nguyenibacter</taxon>
    </lineage>
</organism>
<dbReference type="InterPro" id="IPR036320">
    <property type="entry name" value="Glycosyl_Trfase_fam3_N_dom_sf"/>
</dbReference>
<feature type="binding site" evidence="4">
    <location>
        <begin position="113"/>
        <end position="114"/>
    </location>
    <ligand>
        <name>5-phospho-alpha-D-ribose 1-diphosphate</name>
        <dbReference type="ChEBI" id="CHEBI:58017"/>
    </ligand>
</feature>
<feature type="binding site" evidence="4">
    <location>
        <position position="266"/>
    </location>
    <ligand>
        <name>Mg(2+)</name>
        <dbReference type="ChEBI" id="CHEBI:18420"/>
        <label>2</label>
    </ligand>
</feature>
<evidence type="ECO:0000256" key="5">
    <source>
        <dbReference type="SAM" id="MobiDB-lite"/>
    </source>
</evidence>
<dbReference type="InterPro" id="IPR000312">
    <property type="entry name" value="Glycosyl_Trfase_fam3"/>
</dbReference>
<comment type="similarity">
    <text evidence="4">Belongs to the anthranilate phosphoribosyltransferase family.</text>
</comment>
<comment type="catalytic activity">
    <reaction evidence="4">
        <text>N-(5-phospho-beta-D-ribosyl)anthranilate + diphosphate = 5-phospho-alpha-D-ribose 1-diphosphate + anthranilate</text>
        <dbReference type="Rhea" id="RHEA:11768"/>
        <dbReference type="ChEBI" id="CHEBI:16567"/>
        <dbReference type="ChEBI" id="CHEBI:18277"/>
        <dbReference type="ChEBI" id="CHEBI:33019"/>
        <dbReference type="ChEBI" id="CHEBI:58017"/>
        <dbReference type="EC" id="2.4.2.18"/>
    </reaction>
</comment>
<comment type="caution">
    <text evidence="4">Lacks conserved residue(s) required for the propagation of feature annotation.</text>
</comment>
<comment type="cofactor">
    <cofactor evidence="4">
        <name>Mg(2+)</name>
        <dbReference type="ChEBI" id="CHEBI:18420"/>
    </cofactor>
    <text evidence="4">Binds 2 magnesium ions per monomer.</text>
</comment>
<keyword evidence="4" id="KW-0479">Metal-binding</keyword>
<keyword evidence="3 4" id="KW-0822">Tryptophan biosynthesis</keyword>
<dbReference type="RefSeq" id="WP_342628854.1">
    <property type="nucleotide sequence ID" value="NZ_CP152276.1"/>
</dbReference>
<evidence type="ECO:0000313" key="9">
    <source>
        <dbReference type="Proteomes" id="UP001449795"/>
    </source>
</evidence>
<keyword evidence="9" id="KW-1185">Reference proteome</keyword>
<proteinExistence type="inferred from homology"/>
<evidence type="ECO:0000313" key="8">
    <source>
        <dbReference type="EMBL" id="XAE43384.1"/>
    </source>
</evidence>
<evidence type="ECO:0000256" key="3">
    <source>
        <dbReference type="ARBA" id="ARBA00022822"/>
    </source>
</evidence>
<evidence type="ECO:0000256" key="1">
    <source>
        <dbReference type="ARBA" id="ARBA00022676"/>
    </source>
</evidence>
<feature type="binding site" evidence="4">
    <location>
        <position position="196"/>
    </location>
    <ligand>
        <name>anthranilate</name>
        <dbReference type="ChEBI" id="CHEBI:16567"/>
        <label>2</label>
    </ligand>
</feature>
<feature type="binding site" evidence="4">
    <location>
        <position position="265"/>
    </location>
    <ligand>
        <name>Mg(2+)</name>
        <dbReference type="ChEBI" id="CHEBI:18420"/>
        <label>2</label>
    </ligand>
</feature>
<dbReference type="EMBL" id="CP152276">
    <property type="protein sequence ID" value="XAE43384.1"/>
    <property type="molecule type" value="Genomic_DNA"/>
</dbReference>
<feature type="domain" description="Glycosyl transferase family 3" evidence="6">
    <location>
        <begin position="105"/>
        <end position="355"/>
    </location>
</feature>
<feature type="binding site" evidence="4">
    <location>
        <position position="122"/>
    </location>
    <ligand>
        <name>Mg(2+)</name>
        <dbReference type="ChEBI" id="CHEBI:18420"/>
        <label>1</label>
    </ligand>
</feature>
<dbReference type="Gene3D" id="1.20.970.10">
    <property type="entry name" value="Transferase, Pyrimidine Nucleoside Phosphorylase, Chain C"/>
    <property type="match status" value="1"/>
</dbReference>
<feature type="binding site" evidence="4">
    <location>
        <position position="110"/>
    </location>
    <ligand>
        <name>anthranilate</name>
        <dbReference type="ChEBI" id="CHEBI:16567"/>
        <label>1</label>
    </ligand>
</feature>
<feature type="binding site" evidence="4">
    <location>
        <begin position="138"/>
        <end position="146"/>
    </location>
    <ligand>
        <name>5-phospho-alpha-D-ribose 1-diphosphate</name>
        <dbReference type="ChEBI" id="CHEBI:58017"/>
    </ligand>
</feature>
<feature type="binding site" evidence="4">
    <location>
        <begin position="120"/>
        <end position="123"/>
    </location>
    <ligand>
        <name>5-phospho-alpha-D-ribose 1-diphosphate</name>
        <dbReference type="ChEBI" id="CHEBI:58017"/>
    </ligand>
</feature>
<feature type="binding site" evidence="4">
    <location>
        <position position="118"/>
    </location>
    <ligand>
        <name>5-phospho-alpha-D-ribose 1-diphosphate</name>
        <dbReference type="ChEBI" id="CHEBI:58017"/>
    </ligand>
</feature>
<keyword evidence="4" id="KW-0057">Aromatic amino acid biosynthesis</keyword>
<dbReference type="Gene3D" id="3.40.1030.10">
    <property type="entry name" value="Nucleoside phosphorylase/phosphoribosyltransferase catalytic domain"/>
    <property type="match status" value="1"/>
</dbReference>
<name>A0ABZ3D6I3_9PROT</name>
<feature type="domain" description="Glycosyl transferase family 3 N-terminal" evidence="7">
    <location>
        <begin position="34"/>
        <end position="94"/>
    </location>
</feature>
<comment type="subunit">
    <text evidence="4">Homodimer.</text>
</comment>
<evidence type="ECO:0000259" key="6">
    <source>
        <dbReference type="Pfam" id="PF00591"/>
    </source>
</evidence>
<dbReference type="HAMAP" id="MF_00211">
    <property type="entry name" value="TrpD"/>
    <property type="match status" value="1"/>
</dbReference>
<feature type="compositionally biased region" description="Low complexity" evidence="5">
    <location>
        <begin position="1"/>
        <end position="10"/>
    </location>
</feature>
<dbReference type="GO" id="GO:0004048">
    <property type="term" value="F:anthranilate phosphoribosyltransferase activity"/>
    <property type="evidence" value="ECO:0007669"/>
    <property type="project" value="UniProtKB-EC"/>
</dbReference>
<sequence length="395" mass="40432">MDGIPPLSADSPPPAAASPATHSPAPDPAGAFRAILDRLARGDILTEAEAETVFGLIMDGAIPDTLIAAFLMALRVRGERPAELLGAVRAMRARMRRVGPVPAGTIDVCGTGGDGLGTLNISTAVAFVLAALGVPVAKHGNRALSSRSGATDVLGELGVPLSDDPALIAARITHDHLAFLAAPAHHPAMRHAAPVRAALGIRTLFNLVGPLSNPAGVRRQLIGVYDPSWLRPVVETLRDLGSERVWAVHGNCGENRGAQPGRGVDELTLAGPTDIVALQDGRIHELTLQPEDAGLRAAPIAAIAGGDPAENARALAALLGGAHGAYRDTVLLNAAISLHVAGRGEVLHDGAIRTDALRALVADAARVLDDGSALAALNSARAPRPGSAEESIQSV</sequence>
<dbReference type="InterPro" id="IPR005940">
    <property type="entry name" value="Anthranilate_Pribosyl_Tfrase"/>
</dbReference>
<dbReference type="SUPFAM" id="SSF52418">
    <property type="entry name" value="Nucleoside phosphorylase/phosphoribosyltransferase catalytic domain"/>
    <property type="match status" value="1"/>
</dbReference>
<evidence type="ECO:0000256" key="4">
    <source>
        <dbReference type="HAMAP-Rule" id="MF_00211"/>
    </source>
</evidence>
<reference evidence="8 9" key="1">
    <citation type="submission" date="2024-04" db="EMBL/GenBank/DDBJ databases">
        <title>Complete genome sequence of Nguyenibacter vanlangesis HBCM-1154, a strain capable of nitrogen fixation, IAA production, and phosphorus solubilization isolated from sugarcane soil.</title>
        <authorList>
            <person name="MY HANH P."/>
        </authorList>
    </citation>
    <scope>NUCLEOTIDE SEQUENCE [LARGE SCALE GENOMIC DNA]</scope>
    <source>
        <strain evidence="8 9">HBCM 1154</strain>
    </source>
</reference>
<gene>
    <name evidence="4 8" type="primary">trpD</name>
    <name evidence="8" type="ORF">AAC691_02680</name>
</gene>
<dbReference type="Pfam" id="PF02885">
    <property type="entry name" value="Glycos_trans_3N"/>
    <property type="match status" value="1"/>
</dbReference>
<dbReference type="PANTHER" id="PTHR43285:SF2">
    <property type="entry name" value="ANTHRANILATE PHOSPHORIBOSYLTRANSFERASE"/>
    <property type="match status" value="1"/>
</dbReference>
<dbReference type="InterPro" id="IPR017459">
    <property type="entry name" value="Glycosyl_Trfase_fam3_N_dom"/>
</dbReference>
<dbReference type="SUPFAM" id="SSF47648">
    <property type="entry name" value="Nucleoside phosphorylase/phosphoribosyltransferase N-terminal domain"/>
    <property type="match status" value="1"/>
</dbReference>
<feature type="binding site" evidence="4">
    <location>
        <position position="150"/>
    </location>
    <ligand>
        <name>5-phospho-alpha-D-ribose 1-diphosphate</name>
        <dbReference type="ChEBI" id="CHEBI:58017"/>
    </ligand>
</feature>
<evidence type="ECO:0000259" key="7">
    <source>
        <dbReference type="Pfam" id="PF02885"/>
    </source>
</evidence>
<comment type="pathway">
    <text evidence="4">Amino-acid biosynthesis; L-tryptophan biosynthesis; L-tryptophan from chorismate: step 2/5.</text>
</comment>
<evidence type="ECO:0000256" key="2">
    <source>
        <dbReference type="ARBA" id="ARBA00022679"/>
    </source>
</evidence>
<dbReference type="Pfam" id="PF00591">
    <property type="entry name" value="Glycos_transf_3"/>
    <property type="match status" value="1"/>
</dbReference>
<accession>A0ABZ3D6I3</accession>
<dbReference type="PANTHER" id="PTHR43285">
    <property type="entry name" value="ANTHRANILATE PHOSPHORIBOSYLTRANSFERASE"/>
    <property type="match status" value="1"/>
</dbReference>
<dbReference type="InterPro" id="IPR035902">
    <property type="entry name" value="Nuc_phospho_transferase"/>
</dbReference>
<keyword evidence="1 4" id="KW-0328">Glycosyltransferase</keyword>
<protein>
    <recommendedName>
        <fullName evidence="4">Anthranilate phosphoribosyltransferase</fullName>
        <ecNumber evidence="4">2.4.2.18</ecNumber>
    </recommendedName>
</protein>
<feature type="binding site" evidence="4">
    <location>
        <position position="141"/>
    </location>
    <ligand>
        <name>anthranilate</name>
        <dbReference type="ChEBI" id="CHEBI:16567"/>
        <label>1</label>
    </ligand>
</feature>